<dbReference type="AlphaFoldDB" id="X6PG14"/>
<reference evidence="2 3" key="1">
    <citation type="journal article" date="2013" name="Curr. Biol.">
        <title>The Genome of the Foraminiferan Reticulomyxa filosa.</title>
        <authorList>
            <person name="Glockner G."/>
            <person name="Hulsmann N."/>
            <person name="Schleicher M."/>
            <person name="Noegel A.A."/>
            <person name="Eichinger L."/>
            <person name="Gallinger C."/>
            <person name="Pawlowski J."/>
            <person name="Sierra R."/>
            <person name="Euteneuer U."/>
            <person name="Pillet L."/>
            <person name="Moustafa A."/>
            <person name="Platzer M."/>
            <person name="Groth M."/>
            <person name="Szafranski K."/>
            <person name="Schliwa M."/>
        </authorList>
    </citation>
    <scope>NUCLEOTIDE SEQUENCE [LARGE SCALE GENOMIC DNA]</scope>
</reference>
<feature type="compositionally biased region" description="Polar residues" evidence="1">
    <location>
        <begin position="147"/>
        <end position="170"/>
    </location>
</feature>
<organism evidence="2 3">
    <name type="scientific">Reticulomyxa filosa</name>
    <dbReference type="NCBI Taxonomy" id="46433"/>
    <lineage>
        <taxon>Eukaryota</taxon>
        <taxon>Sar</taxon>
        <taxon>Rhizaria</taxon>
        <taxon>Retaria</taxon>
        <taxon>Foraminifera</taxon>
        <taxon>Monothalamids</taxon>
        <taxon>Reticulomyxidae</taxon>
        <taxon>Reticulomyxa</taxon>
    </lineage>
</organism>
<name>X6PG14_RETFI</name>
<gene>
    <name evidence="2" type="ORF">RFI_00098</name>
</gene>
<dbReference type="Proteomes" id="UP000023152">
    <property type="component" value="Unassembled WGS sequence"/>
</dbReference>
<feature type="region of interest" description="Disordered" evidence="1">
    <location>
        <begin position="117"/>
        <end position="171"/>
    </location>
</feature>
<comment type="caution">
    <text evidence="2">The sequence shown here is derived from an EMBL/GenBank/DDBJ whole genome shotgun (WGS) entry which is preliminary data.</text>
</comment>
<evidence type="ECO:0000313" key="2">
    <source>
        <dbReference type="EMBL" id="ETO36964.1"/>
    </source>
</evidence>
<proteinExistence type="predicted"/>
<sequence>METLNNDLKSVGITIKNSFSMRAIQHDNFVGHHYNLLNILQLRYSDLPGHLQTLVKFPLMLCKSKKSKGTNMAGSTVGRGEKKGPQFELQKLSFFFFNIQNIIEIKNTNEIDEIDSNSNNNGNSIDNYNDNDNSNSNGYNDDNNNNTDANAHLTSSTKPTSVSSNTSTLSGRMRPSMLSLVERFLFSIF</sequence>
<accession>X6PG14</accession>
<protein>
    <submittedName>
        <fullName evidence="2">CCAAT-box DNA binding protein subunit B</fullName>
    </submittedName>
</protein>
<evidence type="ECO:0000256" key="1">
    <source>
        <dbReference type="SAM" id="MobiDB-lite"/>
    </source>
</evidence>
<keyword evidence="3" id="KW-1185">Reference proteome</keyword>
<evidence type="ECO:0000313" key="3">
    <source>
        <dbReference type="Proteomes" id="UP000023152"/>
    </source>
</evidence>
<dbReference type="EMBL" id="ASPP01000102">
    <property type="protein sequence ID" value="ETO36964.1"/>
    <property type="molecule type" value="Genomic_DNA"/>
</dbReference>
<feature type="compositionally biased region" description="Low complexity" evidence="1">
    <location>
        <begin position="117"/>
        <end position="146"/>
    </location>
</feature>